<comment type="subcellular location">
    <subcellularLocation>
        <location evidence="1">Membrane</location>
        <topology evidence="1">Multi-pass membrane protein</topology>
    </subcellularLocation>
</comment>
<gene>
    <name evidence="9" type="ORF">F53441_10608</name>
</gene>
<evidence type="ECO:0000259" key="8">
    <source>
        <dbReference type="Pfam" id="PF20684"/>
    </source>
</evidence>
<keyword evidence="10" id="KW-1185">Reference proteome</keyword>
<organism evidence="9 10">
    <name type="scientific">Fusarium austroafricanum</name>
    <dbReference type="NCBI Taxonomy" id="2364996"/>
    <lineage>
        <taxon>Eukaryota</taxon>
        <taxon>Fungi</taxon>
        <taxon>Dikarya</taxon>
        <taxon>Ascomycota</taxon>
        <taxon>Pezizomycotina</taxon>
        <taxon>Sordariomycetes</taxon>
        <taxon>Hypocreomycetidae</taxon>
        <taxon>Hypocreales</taxon>
        <taxon>Nectriaceae</taxon>
        <taxon>Fusarium</taxon>
        <taxon>Fusarium concolor species complex</taxon>
    </lineage>
</organism>
<evidence type="ECO:0000313" key="9">
    <source>
        <dbReference type="EMBL" id="KAF4445659.1"/>
    </source>
</evidence>
<evidence type="ECO:0000256" key="5">
    <source>
        <dbReference type="ARBA" id="ARBA00038359"/>
    </source>
</evidence>
<feature type="transmembrane region" description="Helical" evidence="7">
    <location>
        <begin position="211"/>
        <end position="230"/>
    </location>
</feature>
<feature type="transmembrane region" description="Helical" evidence="7">
    <location>
        <begin position="54"/>
        <end position="73"/>
    </location>
</feature>
<dbReference type="OrthoDB" id="5391602at2759"/>
<dbReference type="EMBL" id="JAADJG010000505">
    <property type="protein sequence ID" value="KAF4445659.1"/>
    <property type="molecule type" value="Genomic_DNA"/>
</dbReference>
<evidence type="ECO:0000256" key="1">
    <source>
        <dbReference type="ARBA" id="ARBA00004141"/>
    </source>
</evidence>
<dbReference type="InterPro" id="IPR049326">
    <property type="entry name" value="Rhodopsin_dom_fungi"/>
</dbReference>
<feature type="compositionally biased region" description="Polar residues" evidence="6">
    <location>
        <begin position="284"/>
        <end position="295"/>
    </location>
</feature>
<reference evidence="9" key="1">
    <citation type="submission" date="2020-01" db="EMBL/GenBank/DDBJ databases">
        <title>Identification and distribution of gene clusters putatively required for synthesis of sphingolipid metabolism inhibitors in phylogenetically diverse species of the filamentous fungus Fusarium.</title>
        <authorList>
            <person name="Kim H.-S."/>
            <person name="Busman M."/>
            <person name="Brown D.W."/>
            <person name="Divon H."/>
            <person name="Uhlig S."/>
            <person name="Proctor R.H."/>
        </authorList>
    </citation>
    <scope>NUCLEOTIDE SEQUENCE</scope>
    <source>
        <strain evidence="9">NRRL 53441</strain>
    </source>
</reference>
<evidence type="ECO:0000256" key="3">
    <source>
        <dbReference type="ARBA" id="ARBA00022989"/>
    </source>
</evidence>
<accession>A0A8H4KAX7</accession>
<feature type="region of interest" description="Disordered" evidence="6">
    <location>
        <begin position="284"/>
        <end position="307"/>
    </location>
</feature>
<feature type="compositionally biased region" description="Basic and acidic residues" evidence="6">
    <location>
        <begin position="332"/>
        <end position="345"/>
    </location>
</feature>
<dbReference type="Proteomes" id="UP000605986">
    <property type="component" value="Unassembled WGS sequence"/>
</dbReference>
<evidence type="ECO:0000256" key="6">
    <source>
        <dbReference type="SAM" id="MobiDB-lite"/>
    </source>
</evidence>
<proteinExistence type="inferred from homology"/>
<evidence type="ECO:0000256" key="7">
    <source>
        <dbReference type="SAM" id="Phobius"/>
    </source>
</evidence>
<keyword evidence="4 7" id="KW-0472">Membrane</keyword>
<comment type="caution">
    <text evidence="9">The sequence shown here is derived from an EMBL/GenBank/DDBJ whole genome shotgun (WGS) entry which is preliminary data.</text>
</comment>
<protein>
    <recommendedName>
        <fullName evidence="8">Rhodopsin domain-containing protein</fullName>
    </recommendedName>
</protein>
<evidence type="ECO:0000256" key="2">
    <source>
        <dbReference type="ARBA" id="ARBA00022692"/>
    </source>
</evidence>
<evidence type="ECO:0000256" key="4">
    <source>
        <dbReference type="ARBA" id="ARBA00023136"/>
    </source>
</evidence>
<feature type="transmembrane region" description="Helical" evidence="7">
    <location>
        <begin position="93"/>
        <end position="118"/>
    </location>
</feature>
<feature type="region of interest" description="Disordered" evidence="6">
    <location>
        <begin position="324"/>
        <end position="345"/>
    </location>
</feature>
<dbReference type="PANTHER" id="PTHR33048">
    <property type="entry name" value="PTH11-LIKE INTEGRAL MEMBRANE PROTEIN (AFU_ORTHOLOGUE AFUA_5G11245)"/>
    <property type="match status" value="1"/>
</dbReference>
<dbReference type="GO" id="GO:0016020">
    <property type="term" value="C:membrane"/>
    <property type="evidence" value="ECO:0007669"/>
    <property type="project" value="UniProtKB-SubCell"/>
</dbReference>
<dbReference type="PANTHER" id="PTHR33048:SF151">
    <property type="entry name" value="INTEGRAL MEMBRANE PROTEIN"/>
    <property type="match status" value="1"/>
</dbReference>
<feature type="domain" description="Rhodopsin" evidence="8">
    <location>
        <begin position="38"/>
        <end position="271"/>
    </location>
</feature>
<dbReference type="AlphaFoldDB" id="A0A8H4KAX7"/>
<name>A0A8H4KAX7_9HYPO</name>
<keyword evidence="3 7" id="KW-1133">Transmembrane helix</keyword>
<dbReference type="Pfam" id="PF20684">
    <property type="entry name" value="Fung_rhodopsin"/>
    <property type="match status" value="1"/>
</dbReference>
<keyword evidence="2 7" id="KW-0812">Transmembrane</keyword>
<feature type="transmembrane region" description="Helical" evidence="7">
    <location>
        <begin position="130"/>
        <end position="154"/>
    </location>
</feature>
<feature type="transmembrane region" description="Helical" evidence="7">
    <location>
        <begin position="242"/>
        <end position="267"/>
    </location>
</feature>
<feature type="transmembrane region" description="Helical" evidence="7">
    <location>
        <begin position="180"/>
        <end position="199"/>
    </location>
</feature>
<sequence>MALIHEIHGRENLAADRSRELNTTTTIVLVLSAVFVALRFWARFVRIGYGTDDWLCVVALVCVFATGGLNYSLITHGLGKHWKTVPTHDQVDFLKVLLAFECIYVTAVMFIKLALLAMYMRIFTSRRFKLVSYFIGSTVIAWWIAICAVCIFQCTPIKKAWLPMIDGTCINLKASFIGNAVPNILTDVAILCLPVKQILKLQINMAQKLSLLVIFLLGSFVLFASIYRFTTIMQFDILDTTWTLATACTWCVVEVSCGTIALCLPTLRPLMLMISSKFESVGSRNRGTAGRTNKPTELATIGGTGGKSQFQRIDDGFEPHSSQRGFASAEANVDHSDRGSGDELPLHKDKIEVHQSFRIQEGRL</sequence>
<comment type="similarity">
    <text evidence="5">Belongs to the SAT4 family.</text>
</comment>
<evidence type="ECO:0000313" key="10">
    <source>
        <dbReference type="Proteomes" id="UP000605986"/>
    </source>
</evidence>
<feature type="transmembrane region" description="Helical" evidence="7">
    <location>
        <begin position="21"/>
        <end position="42"/>
    </location>
</feature>
<dbReference type="InterPro" id="IPR052337">
    <property type="entry name" value="SAT4-like"/>
</dbReference>